<feature type="domain" description="VWFA" evidence="3">
    <location>
        <begin position="458"/>
        <end position="634"/>
    </location>
</feature>
<dbReference type="HOGENOM" id="CLU_447070_0_0_1"/>
<accession>E3N786</accession>
<dbReference type="OMA" id="EGMAHPA"/>
<dbReference type="InterPro" id="IPR002035">
    <property type="entry name" value="VWF_A"/>
</dbReference>
<name>E3N786_CAERE</name>
<dbReference type="Pfam" id="PF00092">
    <property type="entry name" value="VWA"/>
    <property type="match status" value="1"/>
</dbReference>
<dbReference type="OrthoDB" id="10256829at2759"/>
<dbReference type="Proteomes" id="UP000008281">
    <property type="component" value="Unassembled WGS sequence"/>
</dbReference>
<sequence>MRRPWPALLLLLAQYSLACIDVLFVIDNKTLEVSRSRAIQVARQLPEDQQIRKWVVLSRDDRYVPRVLRNNAELQSVLSTIHGDYDRFLEIATGEIARRTATFQPFVILLFSETPVNQTMTNMWRSISLAPALHIYRIGSFQRTKMLSEDQETDFENLILCGRNKSEVFHNDSSKFSGGNEIRRSPTSTPRAWTSTRDPFVRRLTFYDASRTLIEEKKRQEQQEKLRQLPQVTFTRTFKKMTTKSMSTTTTKPKVTRSPFILARTPTKYDSKKSFGKIQTTTSQNQMATTTTPRPWWMTTRKPSTRTLLPPTTTRKPFTWTTTTRKTPVPYWNTQRQSVRTLLPPTTTRKPFTWTTTTRPPFIQTLITRKPQWASTSYPDSTTPSPAPASTIDFPPRKHEGGEEFNGRNFKVRSRSVHFAMTEKPPVTTTMNVMKFFSTSRTPLTTAKPLIPFACTADVFFLVDLSQGTGDKSQQYLDIAASAISSLPISQEAVRVGLISYSGPGRTHVRVYLDKHNEKEKLIEEMFLMERHGGTTRTADAIRYATKIFEGMAHPARRNVKKVLVVFTDGYSQDSPRDAARVARAKGLQLIAVAVKDRLAPPDEEQLAEIGGHARNVFVSPSGRELREKIIGTQCRL</sequence>
<dbReference type="PANTHER" id="PTHR22588:SF12">
    <property type="entry name" value="VWFA DOMAIN-CONTAINING PROTEIN"/>
    <property type="match status" value="1"/>
</dbReference>
<dbReference type="STRING" id="31234.E3N786"/>
<feature type="compositionally biased region" description="Basic and acidic residues" evidence="1">
    <location>
        <begin position="395"/>
        <end position="405"/>
    </location>
</feature>
<dbReference type="CDD" id="cd01476">
    <property type="entry name" value="VWA_integrin_invertebrates"/>
    <property type="match status" value="1"/>
</dbReference>
<dbReference type="PROSITE" id="PS50234">
    <property type="entry name" value="VWFA"/>
    <property type="match status" value="1"/>
</dbReference>
<dbReference type="PANTHER" id="PTHR22588">
    <property type="entry name" value="VWFA DOMAIN-CONTAINING PROTEIN"/>
    <property type="match status" value="1"/>
</dbReference>
<evidence type="ECO:0000256" key="2">
    <source>
        <dbReference type="SAM" id="SignalP"/>
    </source>
</evidence>
<feature type="compositionally biased region" description="Low complexity" evidence="1">
    <location>
        <begin position="374"/>
        <end position="391"/>
    </location>
</feature>
<dbReference type="Gene3D" id="3.40.50.410">
    <property type="entry name" value="von Willebrand factor, type A domain"/>
    <property type="match status" value="1"/>
</dbReference>
<dbReference type="SMART" id="SM00327">
    <property type="entry name" value="VWA"/>
    <property type="match status" value="1"/>
</dbReference>
<dbReference type="EMBL" id="DS268546">
    <property type="protein sequence ID" value="EFO88428.1"/>
    <property type="molecule type" value="Genomic_DNA"/>
</dbReference>
<feature type="chain" id="PRO_5003178229" description="VWFA domain-containing protein" evidence="2">
    <location>
        <begin position="19"/>
        <end position="637"/>
    </location>
</feature>
<gene>
    <name evidence="4" type="ORF">CRE_10578</name>
</gene>
<dbReference type="FunCoup" id="E3N786">
    <property type="interactions" value="1085"/>
</dbReference>
<feature type="region of interest" description="Disordered" evidence="1">
    <location>
        <begin position="373"/>
        <end position="405"/>
    </location>
</feature>
<dbReference type="InterPro" id="IPR052229">
    <property type="entry name" value="Collagen-VI/PIF"/>
</dbReference>
<evidence type="ECO:0000259" key="3">
    <source>
        <dbReference type="PROSITE" id="PS50234"/>
    </source>
</evidence>
<feature type="signal peptide" evidence="2">
    <location>
        <begin position="1"/>
        <end position="18"/>
    </location>
</feature>
<proteinExistence type="predicted"/>
<dbReference type="InParanoid" id="E3N786"/>
<dbReference type="eggNOG" id="ENOG502SQGN">
    <property type="taxonomic scope" value="Eukaryota"/>
</dbReference>
<evidence type="ECO:0000256" key="1">
    <source>
        <dbReference type="SAM" id="MobiDB-lite"/>
    </source>
</evidence>
<keyword evidence="5" id="KW-1185">Reference proteome</keyword>
<protein>
    <recommendedName>
        <fullName evidence="3">VWFA domain-containing protein</fullName>
    </recommendedName>
</protein>
<dbReference type="SUPFAM" id="SSF53300">
    <property type="entry name" value="vWA-like"/>
    <property type="match status" value="1"/>
</dbReference>
<evidence type="ECO:0000313" key="4">
    <source>
        <dbReference type="EMBL" id="EFO88428.1"/>
    </source>
</evidence>
<dbReference type="InterPro" id="IPR036465">
    <property type="entry name" value="vWFA_dom_sf"/>
</dbReference>
<organism evidence="5">
    <name type="scientific">Caenorhabditis remanei</name>
    <name type="common">Caenorhabditis vulgaris</name>
    <dbReference type="NCBI Taxonomy" id="31234"/>
    <lineage>
        <taxon>Eukaryota</taxon>
        <taxon>Metazoa</taxon>
        <taxon>Ecdysozoa</taxon>
        <taxon>Nematoda</taxon>
        <taxon>Chromadorea</taxon>
        <taxon>Rhabditida</taxon>
        <taxon>Rhabditina</taxon>
        <taxon>Rhabditomorpha</taxon>
        <taxon>Rhabditoidea</taxon>
        <taxon>Rhabditidae</taxon>
        <taxon>Peloderinae</taxon>
        <taxon>Caenorhabditis</taxon>
    </lineage>
</organism>
<feature type="region of interest" description="Disordered" evidence="1">
    <location>
        <begin position="271"/>
        <end position="320"/>
    </location>
</feature>
<dbReference type="AlphaFoldDB" id="E3N786"/>
<evidence type="ECO:0000313" key="5">
    <source>
        <dbReference type="Proteomes" id="UP000008281"/>
    </source>
</evidence>
<reference evidence="4" key="1">
    <citation type="submission" date="2007-07" db="EMBL/GenBank/DDBJ databases">
        <title>PCAP assembly of the Caenorhabditis remanei genome.</title>
        <authorList>
            <consortium name="The Caenorhabditis remanei Sequencing Consortium"/>
            <person name="Wilson R.K."/>
        </authorList>
    </citation>
    <scope>NUCLEOTIDE SEQUENCE [LARGE SCALE GENOMIC DNA]</scope>
    <source>
        <strain evidence="4">PB4641</strain>
    </source>
</reference>
<feature type="compositionally biased region" description="Low complexity" evidence="1">
    <location>
        <begin position="279"/>
        <end position="320"/>
    </location>
</feature>
<keyword evidence="2" id="KW-0732">Signal</keyword>